<organism evidence="2 3">
    <name type="scientific">Paramarasmius palmivorus</name>
    <dbReference type="NCBI Taxonomy" id="297713"/>
    <lineage>
        <taxon>Eukaryota</taxon>
        <taxon>Fungi</taxon>
        <taxon>Dikarya</taxon>
        <taxon>Basidiomycota</taxon>
        <taxon>Agaricomycotina</taxon>
        <taxon>Agaricomycetes</taxon>
        <taxon>Agaricomycetidae</taxon>
        <taxon>Agaricales</taxon>
        <taxon>Marasmiineae</taxon>
        <taxon>Marasmiaceae</taxon>
        <taxon>Paramarasmius</taxon>
    </lineage>
</organism>
<proteinExistence type="predicted"/>
<evidence type="ECO:0008006" key="4">
    <source>
        <dbReference type="Google" id="ProtNLM"/>
    </source>
</evidence>
<evidence type="ECO:0000313" key="2">
    <source>
        <dbReference type="EMBL" id="KAK7037648.1"/>
    </source>
</evidence>
<protein>
    <recommendedName>
        <fullName evidence="4">Secreted protein</fullName>
    </recommendedName>
</protein>
<reference evidence="2 3" key="1">
    <citation type="submission" date="2024-01" db="EMBL/GenBank/DDBJ databases">
        <title>A draft genome for a cacao thread blight-causing isolate of Paramarasmius palmivorus.</title>
        <authorList>
            <person name="Baruah I.K."/>
            <person name="Bukari Y."/>
            <person name="Amoako-Attah I."/>
            <person name="Meinhardt L.W."/>
            <person name="Bailey B.A."/>
            <person name="Cohen S.P."/>
        </authorList>
    </citation>
    <scope>NUCLEOTIDE SEQUENCE [LARGE SCALE GENOMIC DNA]</scope>
    <source>
        <strain evidence="2 3">GH-12</strain>
    </source>
</reference>
<sequence length="188" mass="21343">MPGPARPIVLRLTRPVIGHLVVMDLFGHLQILAMRVHILKLGAGQTTDQAMYVSEVIQTLDMHHIRIAATHLTRLLMIMILHPIALREFPVITNMQDLPLESMTMVPDQVLDTPGRITLQRHMLLRKLHVLHSTPAFPNLTPAPPCHMCTVMARRAESENKRSVKRESNQGEENNEDEDTDEGHTVRR</sequence>
<dbReference type="Proteomes" id="UP001383192">
    <property type="component" value="Unassembled WGS sequence"/>
</dbReference>
<dbReference type="AlphaFoldDB" id="A0AAW0CC86"/>
<evidence type="ECO:0000256" key="1">
    <source>
        <dbReference type="SAM" id="MobiDB-lite"/>
    </source>
</evidence>
<gene>
    <name evidence="2" type="ORF">VNI00_010868</name>
</gene>
<dbReference type="EMBL" id="JAYKXP010000045">
    <property type="protein sequence ID" value="KAK7037648.1"/>
    <property type="molecule type" value="Genomic_DNA"/>
</dbReference>
<name>A0AAW0CC86_9AGAR</name>
<comment type="caution">
    <text evidence="2">The sequence shown here is derived from an EMBL/GenBank/DDBJ whole genome shotgun (WGS) entry which is preliminary data.</text>
</comment>
<evidence type="ECO:0000313" key="3">
    <source>
        <dbReference type="Proteomes" id="UP001383192"/>
    </source>
</evidence>
<keyword evidence="3" id="KW-1185">Reference proteome</keyword>
<accession>A0AAW0CC86</accession>
<feature type="compositionally biased region" description="Basic and acidic residues" evidence="1">
    <location>
        <begin position="156"/>
        <end position="169"/>
    </location>
</feature>
<feature type="region of interest" description="Disordered" evidence="1">
    <location>
        <begin position="156"/>
        <end position="188"/>
    </location>
</feature>